<feature type="compositionally biased region" description="Basic and acidic residues" evidence="1">
    <location>
        <begin position="1"/>
        <end position="26"/>
    </location>
</feature>
<proteinExistence type="predicted"/>
<sequence>MADWRKKLTQEEGSQEEGKNKGKPGTDENEEVVVEVVKGRKRRSMMKMKCVRVQPPDINANDYAKSLNVWETDNAKIITWINNSVSHSIGAQLTKYKTAKKLALTESSKLRAFPAYVTRREEQHLVQFLMALCDDFKGLHGTILNRSPLPSVDSIVHELLAKEIRLEP</sequence>
<keyword evidence="3" id="KW-1185">Reference proteome</keyword>
<comment type="caution">
    <text evidence="2">The sequence shown here is derived from an EMBL/GenBank/DDBJ whole genome shotgun (WGS) entry which is preliminary data.</text>
</comment>
<evidence type="ECO:0000256" key="1">
    <source>
        <dbReference type="SAM" id="MobiDB-lite"/>
    </source>
</evidence>
<feature type="region of interest" description="Disordered" evidence="1">
    <location>
        <begin position="1"/>
        <end position="31"/>
    </location>
</feature>
<protein>
    <submittedName>
        <fullName evidence="2">Uncharacterized protein</fullName>
    </submittedName>
</protein>
<dbReference type="EMBL" id="JACMSC010000011">
    <property type="protein sequence ID" value="KAG6499180.1"/>
    <property type="molecule type" value="Genomic_DNA"/>
</dbReference>
<dbReference type="Proteomes" id="UP000734854">
    <property type="component" value="Unassembled WGS sequence"/>
</dbReference>
<evidence type="ECO:0000313" key="2">
    <source>
        <dbReference type="EMBL" id="KAG6499180.1"/>
    </source>
</evidence>
<dbReference type="AlphaFoldDB" id="A0A8J5L3E0"/>
<name>A0A8J5L3E0_ZINOF</name>
<reference evidence="2 3" key="1">
    <citation type="submission" date="2020-08" db="EMBL/GenBank/DDBJ databases">
        <title>Plant Genome Project.</title>
        <authorList>
            <person name="Zhang R.-G."/>
        </authorList>
    </citation>
    <scope>NUCLEOTIDE SEQUENCE [LARGE SCALE GENOMIC DNA]</scope>
    <source>
        <tissue evidence="2">Rhizome</tissue>
    </source>
</reference>
<accession>A0A8J5L3E0</accession>
<gene>
    <name evidence="2" type="ORF">ZIOFF_038936</name>
</gene>
<organism evidence="2 3">
    <name type="scientific">Zingiber officinale</name>
    <name type="common">Ginger</name>
    <name type="synonym">Amomum zingiber</name>
    <dbReference type="NCBI Taxonomy" id="94328"/>
    <lineage>
        <taxon>Eukaryota</taxon>
        <taxon>Viridiplantae</taxon>
        <taxon>Streptophyta</taxon>
        <taxon>Embryophyta</taxon>
        <taxon>Tracheophyta</taxon>
        <taxon>Spermatophyta</taxon>
        <taxon>Magnoliopsida</taxon>
        <taxon>Liliopsida</taxon>
        <taxon>Zingiberales</taxon>
        <taxon>Zingiberaceae</taxon>
        <taxon>Zingiber</taxon>
    </lineage>
</organism>
<evidence type="ECO:0000313" key="3">
    <source>
        <dbReference type="Proteomes" id="UP000734854"/>
    </source>
</evidence>